<dbReference type="GO" id="GO:0016491">
    <property type="term" value="F:oxidoreductase activity"/>
    <property type="evidence" value="ECO:0007669"/>
    <property type="project" value="InterPro"/>
</dbReference>
<dbReference type="Proteomes" id="UP000215043">
    <property type="component" value="Chromosome"/>
</dbReference>
<proteinExistence type="predicted"/>
<dbReference type="RefSeq" id="WP_052427770.1">
    <property type="nucleotide sequence ID" value="NZ_CP022752.1"/>
</dbReference>
<dbReference type="Gene3D" id="3.40.30.10">
    <property type="entry name" value="Glutaredoxin"/>
    <property type="match status" value="1"/>
</dbReference>
<dbReference type="Pfam" id="PF01323">
    <property type="entry name" value="DSBA"/>
    <property type="match status" value="1"/>
</dbReference>
<gene>
    <name evidence="3" type="ORF">CDG81_21420</name>
</gene>
<sequence>MSAETGTPADAPGATSPLTVTVWSDPGCPWATLALETLRRRAGERVTIEHRAFPLELFNSRPTPRGIVDEEIAAVSEFLPGLGWRRWHGADSAYPVSTLPAMEAVRAVASSQGPAAADELDAALRDAFYRRSECITITPVILETARRCPTVDAESLAEELRDGTHRKAVHEDWETARSGTVRGSPHLFTPDGRSVHNPGVRWEPRGASGRPPVLRGYDETWVERFLVPAPRPEPTTT</sequence>
<dbReference type="OrthoDB" id="155520at2"/>
<evidence type="ECO:0000259" key="2">
    <source>
        <dbReference type="Pfam" id="PF01323"/>
    </source>
</evidence>
<evidence type="ECO:0000313" key="4">
    <source>
        <dbReference type="Proteomes" id="UP000215043"/>
    </source>
</evidence>
<name>A0A223RX01_9ACTN</name>
<evidence type="ECO:0000313" key="3">
    <source>
        <dbReference type="EMBL" id="ASU80402.1"/>
    </source>
</evidence>
<evidence type="ECO:0000256" key="1">
    <source>
        <dbReference type="SAM" id="MobiDB-lite"/>
    </source>
</evidence>
<protein>
    <recommendedName>
        <fullName evidence="2">DSBA-like thioredoxin domain-containing protein</fullName>
    </recommendedName>
</protein>
<dbReference type="CDD" id="cd02972">
    <property type="entry name" value="DsbA_family"/>
    <property type="match status" value="1"/>
</dbReference>
<feature type="region of interest" description="Disordered" evidence="1">
    <location>
        <begin position="1"/>
        <end position="20"/>
    </location>
</feature>
<reference evidence="3 4" key="1">
    <citation type="submission" date="2017-08" db="EMBL/GenBank/DDBJ databases">
        <title>The complete genome sequence of moderately halophilic actinomycete Actinopolyspora erythraea YIM 90600, the producer of novel erythromycin, novel actinopolysporins A-C and tubercidin.</title>
        <authorList>
            <person name="Yin M."/>
            <person name="Tang S."/>
        </authorList>
    </citation>
    <scope>NUCLEOTIDE SEQUENCE [LARGE SCALE GENOMIC DNA]</scope>
    <source>
        <strain evidence="3 4">YIM 90600</strain>
    </source>
</reference>
<dbReference type="AlphaFoldDB" id="A0A223RX01"/>
<feature type="domain" description="DSBA-like thioredoxin" evidence="2">
    <location>
        <begin position="19"/>
        <end position="193"/>
    </location>
</feature>
<dbReference type="KEGG" id="aey:CDG81_21420"/>
<dbReference type="SUPFAM" id="SSF52833">
    <property type="entry name" value="Thioredoxin-like"/>
    <property type="match status" value="1"/>
</dbReference>
<organism evidence="3 4">
    <name type="scientific">Actinopolyspora erythraea</name>
    <dbReference type="NCBI Taxonomy" id="414996"/>
    <lineage>
        <taxon>Bacteria</taxon>
        <taxon>Bacillati</taxon>
        <taxon>Actinomycetota</taxon>
        <taxon>Actinomycetes</taxon>
        <taxon>Actinopolysporales</taxon>
        <taxon>Actinopolysporaceae</taxon>
        <taxon>Actinopolyspora</taxon>
    </lineage>
</organism>
<dbReference type="InterPro" id="IPR036249">
    <property type="entry name" value="Thioredoxin-like_sf"/>
</dbReference>
<accession>A0A223RX01</accession>
<dbReference type="EMBL" id="CP022752">
    <property type="protein sequence ID" value="ASU80402.1"/>
    <property type="molecule type" value="Genomic_DNA"/>
</dbReference>
<dbReference type="InterPro" id="IPR001853">
    <property type="entry name" value="DSBA-like_thioredoxin_dom"/>
</dbReference>
<feature type="region of interest" description="Disordered" evidence="1">
    <location>
        <begin position="179"/>
        <end position="214"/>
    </location>
</feature>